<evidence type="ECO:0000256" key="7">
    <source>
        <dbReference type="ARBA" id="ARBA00033135"/>
    </source>
</evidence>
<evidence type="ECO:0000313" key="9">
    <source>
        <dbReference type="Proteomes" id="UP000078428"/>
    </source>
</evidence>
<dbReference type="OrthoDB" id="9813510at2"/>
<dbReference type="AlphaFoldDB" id="A0A178MRE3"/>
<organism evidence="8 9">
    <name type="scientific">Paramagnetospirillum marisnigri</name>
    <dbReference type="NCBI Taxonomy" id="1285242"/>
    <lineage>
        <taxon>Bacteria</taxon>
        <taxon>Pseudomonadati</taxon>
        <taxon>Pseudomonadota</taxon>
        <taxon>Alphaproteobacteria</taxon>
        <taxon>Rhodospirillales</taxon>
        <taxon>Magnetospirillaceae</taxon>
        <taxon>Paramagnetospirillum</taxon>
    </lineage>
</organism>
<evidence type="ECO:0000313" key="8">
    <source>
        <dbReference type="EMBL" id="OAN50645.1"/>
    </source>
</evidence>
<sequence length="97" mass="10715">MAQFDLYALGGTLVLDAQSDLLDGFATRMVVPLLPVDFAPRPAERLNPVFTIGDARYVLMPQMMASVPVSELRNRRGSLAHEHFVIKPAIDMLFDGV</sequence>
<dbReference type="Proteomes" id="UP000078428">
    <property type="component" value="Unassembled WGS sequence"/>
</dbReference>
<dbReference type="STRING" id="1285242.A6A04_17590"/>
<dbReference type="RefSeq" id="WP_068492094.1">
    <property type="nucleotide sequence ID" value="NZ_LWQT01000051.1"/>
</dbReference>
<accession>A0A178MRE3</accession>
<name>A0A178MRE3_9PROT</name>
<comment type="caution">
    <text evidence="8">The sequence shown here is derived from an EMBL/GenBank/DDBJ whole genome shotgun (WGS) entry which is preliminary data.</text>
</comment>
<evidence type="ECO:0000256" key="3">
    <source>
        <dbReference type="ARBA" id="ARBA00022491"/>
    </source>
</evidence>
<keyword evidence="3" id="KW-0678">Repressor</keyword>
<proteinExistence type="inferred from homology"/>
<keyword evidence="4" id="KW-0805">Transcription regulation</keyword>
<evidence type="ECO:0000256" key="2">
    <source>
        <dbReference type="ARBA" id="ARBA00015075"/>
    </source>
</evidence>
<evidence type="ECO:0000256" key="1">
    <source>
        <dbReference type="ARBA" id="ARBA00005230"/>
    </source>
</evidence>
<reference evidence="8 9" key="1">
    <citation type="submission" date="2016-04" db="EMBL/GenBank/DDBJ databases">
        <title>Draft genome sequence of freshwater magnetotactic bacteria Magnetospirillum marisnigri SP-1 and Magnetospirillum moscoviense BB-1.</title>
        <authorList>
            <person name="Koziaeva V."/>
            <person name="Dziuba M.V."/>
            <person name="Ivanov T.M."/>
            <person name="Kuznetsov B."/>
            <person name="Grouzdev D.S."/>
        </authorList>
    </citation>
    <scope>NUCLEOTIDE SEQUENCE [LARGE SCALE GENOMIC DNA]</scope>
    <source>
        <strain evidence="8 9">SP-1</strain>
    </source>
</reference>
<keyword evidence="9" id="KW-1185">Reference proteome</keyword>
<evidence type="ECO:0000256" key="5">
    <source>
        <dbReference type="ARBA" id="ARBA00023163"/>
    </source>
</evidence>
<dbReference type="GO" id="GO:0006276">
    <property type="term" value="P:plasmid maintenance"/>
    <property type="evidence" value="ECO:0007669"/>
    <property type="project" value="InterPro"/>
</dbReference>
<keyword evidence="5" id="KW-0804">Transcription</keyword>
<protein>
    <recommendedName>
        <fullName evidence="2">Toxin CcdB</fullName>
    </recommendedName>
    <alternativeName>
        <fullName evidence="7">Cytotoxic protein CcdB</fullName>
    </alternativeName>
    <alternativeName>
        <fullName evidence="6">Protein LetD</fullName>
    </alternativeName>
</protein>
<gene>
    <name evidence="8" type="ORF">A6A04_17590</name>
</gene>
<dbReference type="InterPro" id="IPR002712">
    <property type="entry name" value="CcdB"/>
</dbReference>
<dbReference type="GO" id="GO:0008657">
    <property type="term" value="F:DNA topoisomerase type II (double strand cut, ATP-hydrolyzing) inhibitor activity"/>
    <property type="evidence" value="ECO:0007669"/>
    <property type="project" value="InterPro"/>
</dbReference>
<dbReference type="EMBL" id="LWQT01000051">
    <property type="protein sequence ID" value="OAN50645.1"/>
    <property type="molecule type" value="Genomic_DNA"/>
</dbReference>
<evidence type="ECO:0000256" key="6">
    <source>
        <dbReference type="ARBA" id="ARBA00029628"/>
    </source>
</evidence>
<comment type="similarity">
    <text evidence="1">Belongs to the CcdB toxin family.</text>
</comment>
<dbReference type="SUPFAM" id="SSF50118">
    <property type="entry name" value="Cell growth inhibitor/plasmid maintenance toxic component"/>
    <property type="match status" value="1"/>
</dbReference>
<dbReference type="Pfam" id="PF01845">
    <property type="entry name" value="CcdB"/>
    <property type="match status" value="1"/>
</dbReference>
<evidence type="ECO:0000256" key="4">
    <source>
        <dbReference type="ARBA" id="ARBA00023015"/>
    </source>
</evidence>
<dbReference type="Gene3D" id="2.30.30.110">
    <property type="match status" value="1"/>
</dbReference>
<dbReference type="InterPro" id="IPR011067">
    <property type="entry name" value="Plasmid_toxin/cell-grow_inhib"/>
</dbReference>